<dbReference type="RefSeq" id="WP_311400214.1">
    <property type="nucleotide sequence ID" value="NZ_JAVRBG010000001.1"/>
</dbReference>
<dbReference type="PANTHER" id="PTHR43415">
    <property type="entry name" value="SPERMIDINE N(1)-ACETYLTRANSFERASE"/>
    <property type="match status" value="1"/>
</dbReference>
<dbReference type="Proteomes" id="UP001182991">
    <property type="component" value="Unassembled WGS sequence"/>
</dbReference>
<dbReference type="InterPro" id="IPR016181">
    <property type="entry name" value="Acyl_CoA_acyltransferase"/>
</dbReference>
<dbReference type="Pfam" id="PF13302">
    <property type="entry name" value="Acetyltransf_3"/>
    <property type="match status" value="1"/>
</dbReference>
<dbReference type="InterPro" id="IPR000182">
    <property type="entry name" value="GNAT_dom"/>
</dbReference>
<reference evidence="3" key="1">
    <citation type="submission" date="2023-07" db="EMBL/GenBank/DDBJ databases">
        <title>Isolating and identifying novel microbial strains from the Mariana Trench.</title>
        <authorList>
            <person name="Fu H."/>
        </authorList>
    </citation>
    <scope>NUCLEOTIDE SEQUENCE [LARGE SCALE GENOMIC DNA]</scope>
    <source>
        <strain evidence="3">T-y2</strain>
    </source>
</reference>
<dbReference type="PROSITE" id="PS51186">
    <property type="entry name" value="GNAT"/>
    <property type="match status" value="1"/>
</dbReference>
<dbReference type="Gene3D" id="3.40.630.30">
    <property type="match status" value="1"/>
</dbReference>
<keyword evidence="3" id="KW-1185">Reference proteome</keyword>
<dbReference type="PANTHER" id="PTHR43415:SF3">
    <property type="entry name" value="GNAT-FAMILY ACETYLTRANSFERASE"/>
    <property type="match status" value="1"/>
</dbReference>
<accession>A0ABU2KEV7</accession>
<feature type="domain" description="N-acetyltransferase" evidence="1">
    <location>
        <begin position="9"/>
        <end position="177"/>
    </location>
</feature>
<evidence type="ECO:0000313" key="2">
    <source>
        <dbReference type="EMBL" id="MDT0293242.1"/>
    </source>
</evidence>
<sequence length="177" mass="20663">MLTLKGKLVYLRALEPEDLLFLEEVENDESLWKVSETQVPFSKFILRKYLESSHLDIYETKQLRLAIISQETQKPLGFIDIFDFDPAHRRAGVGIVIASSKMRQKGFALESLKLLTNYAITHLKLHQLYANIPEDNMPSRKLFKKAEFVQVGTKKDWMLVDGTYKNEILYQLIKHVY</sequence>
<name>A0ABU2KEV7_9FLAO</name>
<gene>
    <name evidence="2" type="ORF">RLT85_01190</name>
</gene>
<comment type="caution">
    <text evidence="2">The sequence shown here is derived from an EMBL/GenBank/DDBJ whole genome shotgun (WGS) entry which is preliminary data.</text>
</comment>
<proteinExistence type="predicted"/>
<evidence type="ECO:0000313" key="3">
    <source>
        <dbReference type="Proteomes" id="UP001182991"/>
    </source>
</evidence>
<organism evidence="2 3">
    <name type="scientific">Mesonia ostreae</name>
    <dbReference type="NCBI Taxonomy" id="861110"/>
    <lineage>
        <taxon>Bacteria</taxon>
        <taxon>Pseudomonadati</taxon>
        <taxon>Bacteroidota</taxon>
        <taxon>Flavobacteriia</taxon>
        <taxon>Flavobacteriales</taxon>
        <taxon>Flavobacteriaceae</taxon>
        <taxon>Mesonia</taxon>
    </lineage>
</organism>
<dbReference type="SUPFAM" id="SSF55729">
    <property type="entry name" value="Acyl-CoA N-acyltransferases (Nat)"/>
    <property type="match status" value="1"/>
</dbReference>
<protein>
    <submittedName>
        <fullName evidence="2">GNAT family N-acetyltransferase</fullName>
    </submittedName>
</protein>
<dbReference type="EMBL" id="JAVRBG010000001">
    <property type="protein sequence ID" value="MDT0293242.1"/>
    <property type="molecule type" value="Genomic_DNA"/>
</dbReference>
<evidence type="ECO:0000259" key="1">
    <source>
        <dbReference type="PROSITE" id="PS51186"/>
    </source>
</evidence>